<evidence type="ECO:0000259" key="2">
    <source>
        <dbReference type="PROSITE" id="PS50836"/>
    </source>
</evidence>
<sequence length="409" mass="43705">MWRVILSLLSLTSVVWAYPTGAPSSDSVCSSMYPNHGYASQTSTPPYELVVNKDTYTAGEEIEVVQTKAVFWVQTPKSAYVKDSTDIGVNSTGCGSTKGCFQVPTGCAPPSCEYFSSWQSSGENILFEISGTSNGYVAVGISGDTTMGSDDIYECVYDSYTGITTVYSSWSTGKSRPERDGTQGGISAVAGSYVNGAVSCKFTRAINDAAAGRKKRQTKVNNGRFYDLSSFYLLMSRGYTNRNILEYHATNHVVSSSTVNFRGKALVHGAGVAACFKCKSEAKNSVLGGLPGDDTCLQHVGKDNPTVQTVYCPPAAQCYTKITTGFGYASAIERGCWDDYDDKGAAVSCEAGEDSTCDGNTKTGTCFKCCNTTKCNRDFAQLDRVLNGVAGVYHLCVLTLLPVAVAMFV</sequence>
<gene>
    <name evidence="3" type="primary">FRRS1L</name>
    <name evidence="3" type="ORF">BLAG_LOCUS12420</name>
</gene>
<name>A0A8J9ZFT3_BRALA</name>
<feature type="domain" description="DOMON" evidence="2">
    <location>
        <begin position="112"/>
        <end position="238"/>
    </location>
</feature>
<proteinExistence type="predicted"/>
<organism evidence="3 4">
    <name type="scientific">Branchiostoma lanceolatum</name>
    <name type="common">Common lancelet</name>
    <name type="synonym">Amphioxus lanceolatum</name>
    <dbReference type="NCBI Taxonomy" id="7740"/>
    <lineage>
        <taxon>Eukaryota</taxon>
        <taxon>Metazoa</taxon>
        <taxon>Chordata</taxon>
        <taxon>Cephalochordata</taxon>
        <taxon>Leptocardii</taxon>
        <taxon>Amphioxiformes</taxon>
        <taxon>Branchiostomatidae</taxon>
        <taxon>Branchiostoma</taxon>
    </lineage>
</organism>
<dbReference type="GO" id="GO:0090729">
    <property type="term" value="F:toxin activity"/>
    <property type="evidence" value="ECO:0007669"/>
    <property type="project" value="InterPro"/>
</dbReference>
<dbReference type="OrthoDB" id="8901859at2759"/>
<keyword evidence="1" id="KW-0732">Signal</keyword>
<evidence type="ECO:0000256" key="1">
    <source>
        <dbReference type="SAM" id="SignalP"/>
    </source>
</evidence>
<protein>
    <submittedName>
        <fullName evidence="3">FRRS1L protein</fullName>
    </submittedName>
</protein>
<dbReference type="Pfam" id="PF03351">
    <property type="entry name" value="DOMON"/>
    <property type="match status" value="1"/>
</dbReference>
<accession>A0A8J9ZFT3</accession>
<reference evidence="3" key="1">
    <citation type="submission" date="2022-01" db="EMBL/GenBank/DDBJ databases">
        <authorList>
            <person name="Braso-Vives M."/>
        </authorList>
    </citation>
    <scope>NUCLEOTIDE SEQUENCE</scope>
</reference>
<feature type="chain" id="PRO_5035418148" evidence="1">
    <location>
        <begin position="18"/>
        <end position="409"/>
    </location>
</feature>
<dbReference type="PANTHER" id="PTHR46902:SF1">
    <property type="entry name" value="DOMON DOMAIN-CONTAINING PROTEIN FRRS1L"/>
    <property type="match status" value="1"/>
</dbReference>
<dbReference type="CDD" id="cd09628">
    <property type="entry name" value="DOMON_SDR_2_like"/>
    <property type="match status" value="1"/>
</dbReference>
<evidence type="ECO:0000313" key="3">
    <source>
        <dbReference type="EMBL" id="CAH1252330.1"/>
    </source>
</evidence>
<dbReference type="PANTHER" id="PTHR46902">
    <property type="entry name" value="DOMON DOMAIN-CONTAINING PROTEIN FRRS1L"/>
    <property type="match status" value="1"/>
</dbReference>
<evidence type="ECO:0000313" key="4">
    <source>
        <dbReference type="Proteomes" id="UP000838412"/>
    </source>
</evidence>
<dbReference type="Pfam" id="PF02014">
    <property type="entry name" value="Reeler"/>
    <property type="match status" value="1"/>
</dbReference>
<dbReference type="SUPFAM" id="SSF57302">
    <property type="entry name" value="Snake toxin-like"/>
    <property type="match status" value="1"/>
</dbReference>
<dbReference type="GO" id="GO:1900449">
    <property type="term" value="P:regulation of glutamate receptor signaling pathway"/>
    <property type="evidence" value="ECO:0007669"/>
    <property type="project" value="InterPro"/>
</dbReference>
<dbReference type="Proteomes" id="UP000838412">
    <property type="component" value="Chromosome 19"/>
</dbReference>
<dbReference type="InterPro" id="IPR002861">
    <property type="entry name" value="Reeler_dom"/>
</dbReference>
<dbReference type="EMBL" id="OV696704">
    <property type="protein sequence ID" value="CAH1252330.1"/>
    <property type="molecule type" value="Genomic_DNA"/>
</dbReference>
<dbReference type="CDD" id="cd00206">
    <property type="entry name" value="TFP_snake_toxin"/>
    <property type="match status" value="1"/>
</dbReference>
<dbReference type="InterPro" id="IPR003571">
    <property type="entry name" value="Snake_3FTx"/>
</dbReference>
<dbReference type="InterPro" id="IPR005018">
    <property type="entry name" value="DOMON_domain"/>
</dbReference>
<dbReference type="PROSITE" id="PS50836">
    <property type="entry name" value="DOMON"/>
    <property type="match status" value="1"/>
</dbReference>
<dbReference type="InterPro" id="IPR042789">
    <property type="entry name" value="FRRS1L"/>
</dbReference>
<dbReference type="SMART" id="SM00664">
    <property type="entry name" value="DoH"/>
    <property type="match status" value="1"/>
</dbReference>
<dbReference type="GO" id="GO:0099072">
    <property type="term" value="P:regulation of postsynaptic membrane neurotransmitter receptor levels"/>
    <property type="evidence" value="ECO:0007669"/>
    <property type="project" value="TreeGrafter"/>
</dbReference>
<dbReference type="InterPro" id="IPR045860">
    <property type="entry name" value="Snake_toxin-like_sf"/>
</dbReference>
<dbReference type="AlphaFoldDB" id="A0A8J9ZFT3"/>
<keyword evidence="4" id="KW-1185">Reference proteome</keyword>
<feature type="signal peptide" evidence="1">
    <location>
        <begin position="1"/>
        <end position="17"/>
    </location>
</feature>
<dbReference type="GO" id="GO:0005576">
    <property type="term" value="C:extracellular region"/>
    <property type="evidence" value="ECO:0007669"/>
    <property type="project" value="InterPro"/>
</dbReference>